<dbReference type="EMBL" id="NEVH01016296">
    <property type="protein sequence ID" value="PNF26027.1"/>
    <property type="molecule type" value="Genomic_DNA"/>
</dbReference>
<feature type="compositionally biased region" description="Acidic residues" evidence="1">
    <location>
        <begin position="244"/>
        <end position="267"/>
    </location>
</feature>
<keyword evidence="3" id="KW-1185">Reference proteome</keyword>
<feature type="compositionally biased region" description="Basic residues" evidence="1">
    <location>
        <begin position="227"/>
        <end position="240"/>
    </location>
</feature>
<evidence type="ECO:0000313" key="3">
    <source>
        <dbReference type="Proteomes" id="UP000235965"/>
    </source>
</evidence>
<feature type="region of interest" description="Disordered" evidence="1">
    <location>
        <begin position="415"/>
        <end position="774"/>
    </location>
</feature>
<name>A0A2J7QBR6_9NEOP</name>
<feature type="compositionally biased region" description="Low complexity" evidence="1">
    <location>
        <begin position="935"/>
        <end position="945"/>
    </location>
</feature>
<feature type="compositionally biased region" description="Basic residues" evidence="1">
    <location>
        <begin position="85"/>
        <end position="95"/>
    </location>
</feature>
<dbReference type="InParanoid" id="A0A2J7QBR6"/>
<gene>
    <name evidence="2" type="ORF">B7P43_G06359</name>
</gene>
<comment type="caution">
    <text evidence="2">The sequence shown here is derived from an EMBL/GenBank/DDBJ whole genome shotgun (WGS) entry which is preliminary data.</text>
</comment>
<feature type="compositionally biased region" description="Polar residues" evidence="1">
    <location>
        <begin position="483"/>
        <end position="494"/>
    </location>
</feature>
<organism evidence="2 3">
    <name type="scientific">Cryptotermes secundus</name>
    <dbReference type="NCBI Taxonomy" id="105785"/>
    <lineage>
        <taxon>Eukaryota</taxon>
        <taxon>Metazoa</taxon>
        <taxon>Ecdysozoa</taxon>
        <taxon>Arthropoda</taxon>
        <taxon>Hexapoda</taxon>
        <taxon>Insecta</taxon>
        <taxon>Pterygota</taxon>
        <taxon>Neoptera</taxon>
        <taxon>Polyneoptera</taxon>
        <taxon>Dictyoptera</taxon>
        <taxon>Blattodea</taxon>
        <taxon>Blattoidea</taxon>
        <taxon>Termitoidae</taxon>
        <taxon>Kalotermitidae</taxon>
        <taxon>Cryptotermitinae</taxon>
        <taxon>Cryptotermes</taxon>
    </lineage>
</organism>
<feature type="compositionally biased region" description="Basic and acidic residues" evidence="1">
    <location>
        <begin position="654"/>
        <end position="678"/>
    </location>
</feature>
<feature type="compositionally biased region" description="Basic and acidic residues" evidence="1">
    <location>
        <begin position="291"/>
        <end position="349"/>
    </location>
</feature>
<feature type="compositionally biased region" description="Basic and acidic residues" evidence="1">
    <location>
        <begin position="691"/>
        <end position="702"/>
    </location>
</feature>
<feature type="compositionally biased region" description="Polar residues" evidence="1">
    <location>
        <begin position="1"/>
        <end position="11"/>
    </location>
</feature>
<feature type="compositionally biased region" description="Polar residues" evidence="1">
    <location>
        <begin position="954"/>
        <end position="964"/>
    </location>
</feature>
<feature type="compositionally biased region" description="Basic and acidic residues" evidence="1">
    <location>
        <begin position="268"/>
        <end position="282"/>
    </location>
</feature>
<feature type="compositionally biased region" description="Basic residues" evidence="1">
    <location>
        <begin position="751"/>
        <end position="763"/>
    </location>
</feature>
<feature type="compositionally biased region" description="Basic and acidic residues" evidence="1">
    <location>
        <begin position="359"/>
        <end position="378"/>
    </location>
</feature>
<dbReference type="OrthoDB" id="10258888at2759"/>
<feature type="compositionally biased region" description="Basic and acidic residues" evidence="1">
    <location>
        <begin position="500"/>
        <end position="537"/>
    </location>
</feature>
<feature type="compositionally biased region" description="Polar residues" evidence="1">
    <location>
        <begin position="679"/>
        <end position="689"/>
    </location>
</feature>
<feature type="region of interest" description="Disordered" evidence="1">
    <location>
        <begin position="930"/>
        <end position="970"/>
    </location>
</feature>
<feature type="region of interest" description="Disordered" evidence="1">
    <location>
        <begin position="112"/>
        <end position="400"/>
    </location>
</feature>
<proteinExistence type="predicted"/>
<dbReference type="STRING" id="105785.A0A2J7QBR6"/>
<evidence type="ECO:0000256" key="1">
    <source>
        <dbReference type="SAM" id="MobiDB-lite"/>
    </source>
</evidence>
<feature type="compositionally biased region" description="Polar residues" evidence="1">
    <location>
        <begin position="703"/>
        <end position="717"/>
    </location>
</feature>
<feature type="compositionally biased region" description="Basic and acidic residues" evidence="1">
    <location>
        <begin position="74"/>
        <end position="84"/>
    </location>
</feature>
<accession>A0A2J7QBR6</accession>
<protein>
    <submittedName>
        <fullName evidence="2">Uncharacterized protein</fullName>
    </submittedName>
</protein>
<feature type="compositionally biased region" description="Basic and acidic residues" evidence="1">
    <location>
        <begin position="112"/>
        <end position="123"/>
    </location>
</feature>
<dbReference type="AlphaFoldDB" id="A0A2J7QBR6"/>
<sequence>MSETQSEQYTTPEFAATLSLPGGRTSLGTSPLAEHAAALNDAGRRTLQVRMNDDVAIRHVEKIDAPLVCTHRRFEDESSGEERMRRRRRRRRRERRKTDYIDDVDREIVEEDSRRRRRGDRDTGGFSDSADSEGRKRRRRRRDDDFSDDWDSERDRRSSRRWRRRGDQGASSERSDEEDADMVDDMNDSNWVRNKKRRGEKIERPKWRSKSKERLEDGHSDVEYVRVKRTTIRSKKTKRKTVTDEEQEEQIEEDSERSSEVEVEEEVVEKQDNSEVTRKMSNSEEVTTTKAETELRRDQNKSKEKLNTVNKVDSRKSKKKESALEKDKRKKPETSCNKETETERKSVERSKRKTNKKIVTKDSSTRQTTEETEGKDTTRQSSVKKVARKGVSQVDALGAPKEVDKVMEIATAKGVAGVRQKGEAHEQPEDPALLLEQEREDGTTRAVVTALVHQHDDEGSTEASRAEEQTESSKNGEPDTEGVSDTFQATGTTEQEQDEAAVRDRQAATEEVQQRFKEGDTERKEKSSEVDEGKGDITQEAEGTNEEKPQTEFGVGKGVQATNEGESEDLISSETGPEAGIDLNDRKEADEDREGNAEVEEETTFTKDSEKTHEEGDQEEADAEKEKAGGGDAESEDKAMIEQVNNGGSPTEEDAQKLEHDINGDEAAKDNDKTDGDSRASTQELTISSPLEKEEGAAREMNTESGASTARSRNGGDSSMLLDSGFEPSPRREKITTRSNSGKQQQTRSARQTRGRGRGRIPRPCRTDGEQPTTTVSVTQAVQRSMRKYHLERRIFQELLELKRLQIRAGRANEQVLVKRLVDDYHKAGLTVGMRQYDGVFTFRNFEKYLYDQLRLLQSSDRRLIPRLKSTDDLEKLTAALRRARLDSAYLDDIPDNPVLCTHGTHRCHHAAHAYTGVPCAAYITKLNHHHAPKSGRSGPSRGSGFLPRIDPSSRGTGRNSSAVPRSLSYVDPSRPVTLELSHGSDKQVISLPTERLDRNKRYYVTFTIKGGLNGSKDGQQAEGSEEETKLRHRHANSL</sequence>
<feature type="compositionally biased region" description="Basic and acidic residues" evidence="1">
    <location>
        <begin position="583"/>
        <end position="596"/>
    </location>
</feature>
<feature type="compositionally biased region" description="Basic and acidic residues" evidence="1">
    <location>
        <begin position="604"/>
        <end position="615"/>
    </location>
</feature>
<dbReference type="Proteomes" id="UP000235965">
    <property type="component" value="Unassembled WGS sequence"/>
</dbReference>
<reference evidence="2 3" key="1">
    <citation type="submission" date="2017-12" db="EMBL/GenBank/DDBJ databases">
        <title>Hemimetabolous genomes reveal molecular basis of termite eusociality.</title>
        <authorList>
            <person name="Harrison M.C."/>
            <person name="Jongepier E."/>
            <person name="Robertson H.M."/>
            <person name="Arning N."/>
            <person name="Bitard-Feildel T."/>
            <person name="Chao H."/>
            <person name="Childers C.P."/>
            <person name="Dinh H."/>
            <person name="Doddapaneni H."/>
            <person name="Dugan S."/>
            <person name="Gowin J."/>
            <person name="Greiner C."/>
            <person name="Han Y."/>
            <person name="Hu H."/>
            <person name="Hughes D.S.T."/>
            <person name="Huylmans A.-K."/>
            <person name="Kemena C."/>
            <person name="Kremer L.P.M."/>
            <person name="Lee S.L."/>
            <person name="Lopez-Ezquerra A."/>
            <person name="Mallet L."/>
            <person name="Monroy-Kuhn J.M."/>
            <person name="Moser A."/>
            <person name="Murali S.C."/>
            <person name="Muzny D.M."/>
            <person name="Otani S."/>
            <person name="Piulachs M.-D."/>
            <person name="Poelchau M."/>
            <person name="Qu J."/>
            <person name="Schaub F."/>
            <person name="Wada-Katsumata A."/>
            <person name="Worley K.C."/>
            <person name="Xie Q."/>
            <person name="Ylla G."/>
            <person name="Poulsen M."/>
            <person name="Gibbs R.A."/>
            <person name="Schal C."/>
            <person name="Richards S."/>
            <person name="Belles X."/>
            <person name="Korb J."/>
            <person name="Bornberg-Bauer E."/>
        </authorList>
    </citation>
    <scope>NUCLEOTIDE SEQUENCE [LARGE SCALE GENOMIC DNA]</scope>
    <source>
        <tissue evidence="2">Whole body</tissue>
    </source>
</reference>
<evidence type="ECO:0000313" key="2">
    <source>
        <dbReference type="EMBL" id="PNF26027.1"/>
    </source>
</evidence>
<feature type="compositionally biased region" description="Acidic residues" evidence="1">
    <location>
        <begin position="175"/>
        <end position="187"/>
    </location>
</feature>
<feature type="region of interest" description="Disordered" evidence="1">
    <location>
        <begin position="1"/>
        <end position="29"/>
    </location>
</feature>
<feature type="region of interest" description="Disordered" evidence="1">
    <location>
        <begin position="74"/>
        <end position="95"/>
    </location>
</feature>
<feature type="compositionally biased region" description="Basic and acidic residues" evidence="1">
    <location>
        <begin position="453"/>
        <end position="468"/>
    </location>
</feature>
<feature type="region of interest" description="Disordered" evidence="1">
    <location>
        <begin position="1011"/>
        <end position="1039"/>
    </location>
</feature>
<feature type="compositionally biased region" description="Basic and acidic residues" evidence="1">
    <location>
        <begin position="200"/>
        <end position="226"/>
    </location>
</feature>